<protein>
    <submittedName>
        <fullName evidence="5">ABC transporter ATP-binding protein</fullName>
    </submittedName>
</protein>
<keyword evidence="1" id="KW-0472">Membrane</keyword>
<evidence type="ECO:0000313" key="6">
    <source>
        <dbReference type="Proteomes" id="UP000230390"/>
    </source>
</evidence>
<accession>A0A2G8TES8</accession>
<sequence>MTMNPTDAAIATTRLNLVRGDANILKSITLDIPAGSVVGLVGRNGAGKSSLLRCLAGLIELSSGSASLLGCPSSNMTDAARERLGYVAQTPDLFNWMRADEMLAAIGSAYPRWSEARVKELAGRLDLRIDRKVSELSGGDQQKLAVILALAHDPALLLLDEPVASLDPLTRREFMRALFGAEGDDTERERTILISSHILTDLERVVSHVAFMRDGAIQLFEAWDTLLEYFRLQPANAPGIPQEAVVSTNKHTGDRIADMRRAAPGASEGRTLSLDELFVELNA</sequence>
<dbReference type="Pfam" id="PF00005">
    <property type="entry name" value="ABC_tran"/>
    <property type="match status" value="1"/>
</dbReference>
<reference evidence="5 6" key="1">
    <citation type="submission" date="2017-10" db="EMBL/GenBank/DDBJ databases">
        <title>Massilia psychrophilum sp. nov., a novel purple-pigmented bacterium isolated from Tianshan glacier, Xinjiang Municipality, China.</title>
        <authorList>
            <person name="Wang H."/>
        </authorList>
    </citation>
    <scope>NUCLEOTIDE SEQUENCE [LARGE SCALE GENOMIC DNA]</scope>
    <source>
        <strain evidence="5 6">JCM 30074</strain>
    </source>
</reference>
<dbReference type="InterPro" id="IPR003593">
    <property type="entry name" value="AAA+_ATPase"/>
</dbReference>
<name>A0A2G8TES8_9BURK</name>
<evidence type="ECO:0000256" key="2">
    <source>
        <dbReference type="ARBA" id="ARBA00022741"/>
    </source>
</evidence>
<keyword evidence="1" id="KW-1003">Cell membrane</keyword>
<evidence type="ECO:0000259" key="4">
    <source>
        <dbReference type="PROSITE" id="PS50893"/>
    </source>
</evidence>
<dbReference type="CDD" id="cd03230">
    <property type="entry name" value="ABC_DR_subfamily_A"/>
    <property type="match status" value="1"/>
</dbReference>
<keyword evidence="2" id="KW-0547">Nucleotide-binding</keyword>
<feature type="domain" description="ABC transporter" evidence="4">
    <location>
        <begin position="10"/>
        <end position="239"/>
    </location>
</feature>
<comment type="caution">
    <text evidence="5">The sequence shown here is derived from an EMBL/GenBank/DDBJ whole genome shotgun (WGS) entry which is preliminary data.</text>
</comment>
<dbReference type="PROSITE" id="PS00211">
    <property type="entry name" value="ABC_TRANSPORTER_1"/>
    <property type="match status" value="1"/>
</dbReference>
<dbReference type="PROSITE" id="PS50893">
    <property type="entry name" value="ABC_TRANSPORTER_2"/>
    <property type="match status" value="1"/>
</dbReference>
<dbReference type="Proteomes" id="UP000230390">
    <property type="component" value="Unassembled WGS sequence"/>
</dbReference>
<keyword evidence="3 5" id="KW-0067">ATP-binding</keyword>
<dbReference type="GO" id="GO:0016887">
    <property type="term" value="F:ATP hydrolysis activity"/>
    <property type="evidence" value="ECO:0007669"/>
    <property type="project" value="InterPro"/>
</dbReference>
<keyword evidence="6" id="KW-1185">Reference proteome</keyword>
<dbReference type="AlphaFoldDB" id="A0A2G8TES8"/>
<dbReference type="InterPro" id="IPR017871">
    <property type="entry name" value="ABC_transporter-like_CS"/>
</dbReference>
<gene>
    <name evidence="5" type="ORF">CR105_14020</name>
</gene>
<dbReference type="PANTHER" id="PTHR43158:SF10">
    <property type="entry name" value="ABC TRANSPORTER ATP-BINDING PROTEIN YTRB"/>
    <property type="match status" value="1"/>
</dbReference>
<dbReference type="GO" id="GO:0005524">
    <property type="term" value="F:ATP binding"/>
    <property type="evidence" value="ECO:0007669"/>
    <property type="project" value="UniProtKB-KW"/>
</dbReference>
<evidence type="ECO:0000313" key="5">
    <source>
        <dbReference type="EMBL" id="PIL44561.1"/>
    </source>
</evidence>
<dbReference type="Gene3D" id="3.40.50.300">
    <property type="entry name" value="P-loop containing nucleotide triphosphate hydrolases"/>
    <property type="match status" value="1"/>
</dbReference>
<evidence type="ECO:0000256" key="1">
    <source>
        <dbReference type="ARBA" id="ARBA00022475"/>
    </source>
</evidence>
<dbReference type="InterPro" id="IPR027417">
    <property type="entry name" value="P-loop_NTPase"/>
</dbReference>
<dbReference type="SMART" id="SM00382">
    <property type="entry name" value="AAA"/>
    <property type="match status" value="1"/>
</dbReference>
<dbReference type="SUPFAM" id="SSF52540">
    <property type="entry name" value="P-loop containing nucleoside triphosphate hydrolases"/>
    <property type="match status" value="1"/>
</dbReference>
<dbReference type="InterPro" id="IPR003439">
    <property type="entry name" value="ABC_transporter-like_ATP-bd"/>
</dbReference>
<dbReference type="EMBL" id="PDOC01000007">
    <property type="protein sequence ID" value="PIL44561.1"/>
    <property type="molecule type" value="Genomic_DNA"/>
</dbReference>
<dbReference type="OrthoDB" id="9804819at2"/>
<evidence type="ECO:0000256" key="3">
    <source>
        <dbReference type="ARBA" id="ARBA00022840"/>
    </source>
</evidence>
<proteinExistence type="predicted"/>
<dbReference type="PANTHER" id="PTHR43158">
    <property type="entry name" value="SKFA PEPTIDE EXPORT ATP-BINDING PROTEIN SKFE"/>
    <property type="match status" value="1"/>
</dbReference>
<organism evidence="5 6">
    <name type="scientific">Massilia eurypsychrophila</name>
    <dbReference type="NCBI Taxonomy" id="1485217"/>
    <lineage>
        <taxon>Bacteria</taxon>
        <taxon>Pseudomonadati</taxon>
        <taxon>Pseudomonadota</taxon>
        <taxon>Betaproteobacteria</taxon>
        <taxon>Burkholderiales</taxon>
        <taxon>Oxalobacteraceae</taxon>
        <taxon>Telluria group</taxon>
        <taxon>Massilia</taxon>
    </lineage>
</organism>